<proteinExistence type="predicted"/>
<name>A0A1J0AFK6_9CYAN</name>
<reference evidence="1 2" key="1">
    <citation type="submission" date="2016-10" db="EMBL/GenBank/DDBJ databases">
        <title>Description of Gloeomargarita lithophora gen. nov., sp. nov., a thylakoid-bearing basal-branching cyanobacterium with intracellular carbonates, and proposal for Gloeomargaritales ord. nov.</title>
        <authorList>
            <person name="Moreira D."/>
            <person name="Tavera R."/>
            <person name="Benzerara K."/>
            <person name="Skouri-Panet F."/>
            <person name="Couradeau E."/>
            <person name="Gerard E."/>
            <person name="Loussert C."/>
            <person name="Novelo E."/>
            <person name="Zivanovic Y."/>
            <person name="Lopez-Garcia P."/>
        </authorList>
    </citation>
    <scope>NUCLEOTIDE SEQUENCE [LARGE SCALE GENOMIC DNA]</scope>
    <source>
        <strain evidence="1 2">D10</strain>
    </source>
</reference>
<dbReference type="STRING" id="1188229.GlitD10_2349"/>
<dbReference type="OrthoDB" id="9806692at2"/>
<dbReference type="REBASE" id="166387">
    <property type="entry name" value="GliD10ORF2350P"/>
</dbReference>
<gene>
    <name evidence="1" type="ORF">GlitD10_2349</name>
</gene>
<protein>
    <submittedName>
        <fullName evidence="1">Type II restriction enzyme eco47ii</fullName>
    </submittedName>
</protein>
<evidence type="ECO:0000313" key="1">
    <source>
        <dbReference type="EMBL" id="APB34683.1"/>
    </source>
</evidence>
<dbReference type="GO" id="GO:0009036">
    <property type="term" value="F:type II site-specific deoxyribonuclease activity"/>
    <property type="evidence" value="ECO:0007669"/>
    <property type="project" value="InterPro"/>
</dbReference>
<dbReference type="EMBL" id="CP017675">
    <property type="protein sequence ID" value="APB34683.1"/>
    <property type="molecule type" value="Genomic_DNA"/>
</dbReference>
<dbReference type="Pfam" id="PF09553">
    <property type="entry name" value="RE_Eco47II"/>
    <property type="match status" value="1"/>
</dbReference>
<dbReference type="RefSeq" id="WP_071455087.1">
    <property type="nucleotide sequence ID" value="NZ_CP017675.1"/>
</dbReference>
<dbReference type="AlphaFoldDB" id="A0A1J0AFK6"/>
<sequence length="247" mass="29108">MRDYNLGFISNENIYSHVKETVKKYRFSVDLAEFNRNLVDPIKLTFDTRVYRKDIEFVIESEVLRQIDKSNTNHIGYFHQNIFQYLGHGWEVPAQGYDIINTELKYFIEIKNKHNTMNSSSAQKTYMRMQNTLLSSPEAICLLVEVIARKSQNVTWRVSLDGQTVSNERIRRVSIDKFYELVTGNRVAFRELCEKLPLIIQDVVEDNNFEAESNSVFKELRTIDPNLLKSIYLLSFREYEGFNDFNV</sequence>
<dbReference type="GO" id="GO:0009307">
    <property type="term" value="P:DNA restriction-modification system"/>
    <property type="evidence" value="ECO:0007669"/>
    <property type="project" value="InterPro"/>
</dbReference>
<organism evidence="1 2">
    <name type="scientific">Gloeomargarita lithophora Alchichica-D10</name>
    <dbReference type="NCBI Taxonomy" id="1188229"/>
    <lineage>
        <taxon>Bacteria</taxon>
        <taxon>Bacillati</taxon>
        <taxon>Cyanobacteriota</taxon>
        <taxon>Cyanophyceae</taxon>
        <taxon>Gloeomargaritales</taxon>
        <taxon>Gloeomargaritaceae</taxon>
        <taxon>Gloeomargarita</taxon>
    </lineage>
</organism>
<dbReference type="Proteomes" id="UP000180235">
    <property type="component" value="Chromosome"/>
</dbReference>
<keyword evidence="2" id="KW-1185">Reference proteome</keyword>
<dbReference type="KEGG" id="glt:GlitD10_2349"/>
<dbReference type="GO" id="GO:0003677">
    <property type="term" value="F:DNA binding"/>
    <property type="evidence" value="ECO:0007669"/>
    <property type="project" value="InterPro"/>
</dbReference>
<evidence type="ECO:0000313" key="2">
    <source>
        <dbReference type="Proteomes" id="UP000180235"/>
    </source>
</evidence>
<accession>A0A1J0AFK6</accession>
<dbReference type="InterPro" id="IPR019057">
    <property type="entry name" value="Restrct_endonuc_II_Eco47II"/>
</dbReference>